<dbReference type="Proteomes" id="UP001327093">
    <property type="component" value="Unassembled WGS sequence"/>
</dbReference>
<proteinExistence type="predicted"/>
<dbReference type="InterPro" id="IPR034660">
    <property type="entry name" value="DinB/YfiT-like"/>
</dbReference>
<gene>
    <name evidence="2" type="ORF">R4I43_04050</name>
</gene>
<dbReference type="EMBL" id="JAWLNX010000002">
    <property type="protein sequence ID" value="MEB3366569.1"/>
    <property type="molecule type" value="Genomic_DNA"/>
</dbReference>
<protein>
    <submittedName>
        <fullName evidence="2">TIGR03086 family metal-binding protein</fullName>
    </submittedName>
</protein>
<name>A0ABU6A5D4_9PSEU</name>
<dbReference type="SUPFAM" id="SSF109854">
    <property type="entry name" value="DinB/YfiT-like putative metalloenzymes"/>
    <property type="match status" value="1"/>
</dbReference>
<dbReference type="InterPro" id="IPR024344">
    <property type="entry name" value="MDMPI_metal-binding"/>
</dbReference>
<dbReference type="Gene3D" id="1.20.120.450">
    <property type="entry name" value="dinb family like domain"/>
    <property type="match status" value="1"/>
</dbReference>
<evidence type="ECO:0000313" key="2">
    <source>
        <dbReference type="EMBL" id="MEB3366569.1"/>
    </source>
</evidence>
<dbReference type="InterPro" id="IPR017517">
    <property type="entry name" value="Maleyloyr_isom"/>
</dbReference>
<evidence type="ECO:0000259" key="1">
    <source>
        <dbReference type="Pfam" id="PF11716"/>
    </source>
</evidence>
<reference evidence="2 3" key="1">
    <citation type="submission" date="2023-10" db="EMBL/GenBank/DDBJ databases">
        <title>Saccharopolyspora sp. nov., isolated from mangrove soil.</title>
        <authorList>
            <person name="Lu Y."/>
            <person name="Liu W."/>
        </authorList>
    </citation>
    <scope>NUCLEOTIDE SEQUENCE [LARGE SCALE GENOMIC DNA]</scope>
    <source>
        <strain evidence="2 3">S2-29</strain>
    </source>
</reference>
<dbReference type="Pfam" id="PF11716">
    <property type="entry name" value="MDMPI_N"/>
    <property type="match status" value="1"/>
</dbReference>
<dbReference type="NCBIfam" id="TIGR03083">
    <property type="entry name" value="maleylpyruvate isomerase family mycothiol-dependent enzyme"/>
    <property type="match status" value="1"/>
</dbReference>
<dbReference type="NCBIfam" id="TIGR03086">
    <property type="entry name" value="TIGR03086 family metal-binding protein"/>
    <property type="match status" value="1"/>
</dbReference>
<accession>A0ABU6A5D4</accession>
<sequence>MTTQPVHDPRPLFAQAVDQAEQQITAVRPDELSNSTPCADYDVRALLGHMVAVLRKIARAGAGGDARNVADVADGIADTDWANAFTQARGEVEEIWADDALLDRMITLPWATLPGRTVVDAYTHEFTVHSWDVAAATGRLGELDPVLAERALDAFAEFAPPESRSGQGPFGPVVQVSDDADVYTRLAAYVGRRP</sequence>
<evidence type="ECO:0000313" key="3">
    <source>
        <dbReference type="Proteomes" id="UP001327093"/>
    </source>
</evidence>
<keyword evidence="3" id="KW-1185">Reference proteome</keyword>
<feature type="domain" description="Mycothiol-dependent maleylpyruvate isomerase metal-binding" evidence="1">
    <location>
        <begin position="14"/>
        <end position="134"/>
    </location>
</feature>
<dbReference type="InterPro" id="IPR017520">
    <property type="entry name" value="CHP03086"/>
</dbReference>
<organism evidence="2 3">
    <name type="scientific">Saccharopolyspora mangrovi</name>
    <dbReference type="NCBI Taxonomy" id="3082379"/>
    <lineage>
        <taxon>Bacteria</taxon>
        <taxon>Bacillati</taxon>
        <taxon>Actinomycetota</taxon>
        <taxon>Actinomycetes</taxon>
        <taxon>Pseudonocardiales</taxon>
        <taxon>Pseudonocardiaceae</taxon>
        <taxon>Saccharopolyspora</taxon>
    </lineage>
</organism>
<comment type="caution">
    <text evidence="2">The sequence shown here is derived from an EMBL/GenBank/DDBJ whole genome shotgun (WGS) entry which is preliminary data.</text>
</comment>